<feature type="compositionally biased region" description="Basic residues" evidence="1">
    <location>
        <begin position="1"/>
        <end position="15"/>
    </location>
</feature>
<protein>
    <submittedName>
        <fullName evidence="3">MarR family transcriptional regulator</fullName>
    </submittedName>
</protein>
<sequence>MCPPARGRRTHHRGRNMIDGGPLDITQRPLPILRGLGILHGELRSLYDLSLHDYLILGVLAEAEGRPVRVAGLADSLGESGTRMSFLLKGLQAAGLIERHRRDGDRRTVEVALTDAGRARFADAESTARAWLSRHLTP</sequence>
<evidence type="ECO:0000313" key="4">
    <source>
        <dbReference type="Proteomes" id="UP000325849"/>
    </source>
</evidence>
<proteinExistence type="predicted"/>
<dbReference type="InterPro" id="IPR036390">
    <property type="entry name" value="WH_DNA-bd_sf"/>
</dbReference>
<dbReference type="EMBL" id="VJZD01000007">
    <property type="protein sequence ID" value="MPY30360.1"/>
    <property type="molecule type" value="Genomic_DNA"/>
</dbReference>
<dbReference type="GO" id="GO:0006950">
    <property type="term" value="P:response to stress"/>
    <property type="evidence" value="ECO:0007669"/>
    <property type="project" value="TreeGrafter"/>
</dbReference>
<dbReference type="SMART" id="SM00347">
    <property type="entry name" value="HTH_MARR"/>
    <property type="match status" value="1"/>
</dbReference>
<dbReference type="PANTHER" id="PTHR33164">
    <property type="entry name" value="TRANSCRIPTIONAL REGULATOR, MARR FAMILY"/>
    <property type="match status" value="1"/>
</dbReference>
<dbReference type="Pfam" id="PF12802">
    <property type="entry name" value="MarR_2"/>
    <property type="match status" value="1"/>
</dbReference>
<dbReference type="InterPro" id="IPR036388">
    <property type="entry name" value="WH-like_DNA-bd_sf"/>
</dbReference>
<dbReference type="SUPFAM" id="SSF46785">
    <property type="entry name" value="Winged helix' DNA-binding domain"/>
    <property type="match status" value="1"/>
</dbReference>
<evidence type="ECO:0000313" key="3">
    <source>
        <dbReference type="EMBL" id="MPY30360.1"/>
    </source>
</evidence>
<evidence type="ECO:0000259" key="2">
    <source>
        <dbReference type="PROSITE" id="PS50995"/>
    </source>
</evidence>
<feature type="domain" description="HTH marR-type" evidence="2">
    <location>
        <begin position="22"/>
        <end position="138"/>
    </location>
</feature>
<dbReference type="GO" id="GO:0003700">
    <property type="term" value="F:DNA-binding transcription factor activity"/>
    <property type="evidence" value="ECO:0007669"/>
    <property type="project" value="InterPro"/>
</dbReference>
<evidence type="ECO:0000256" key="1">
    <source>
        <dbReference type="SAM" id="MobiDB-lite"/>
    </source>
</evidence>
<dbReference type="Proteomes" id="UP000325849">
    <property type="component" value="Unassembled WGS sequence"/>
</dbReference>
<gene>
    <name evidence="3" type="ORF">FNH09_03270</name>
</gene>
<dbReference type="InterPro" id="IPR039422">
    <property type="entry name" value="MarR/SlyA-like"/>
</dbReference>
<dbReference type="Gene3D" id="1.10.10.10">
    <property type="entry name" value="Winged helix-like DNA-binding domain superfamily/Winged helix DNA-binding domain"/>
    <property type="match status" value="1"/>
</dbReference>
<accession>A0A5N8V4Z1</accession>
<organism evidence="3 4">
    <name type="scientific">Streptomyces adustus</name>
    <dbReference type="NCBI Taxonomy" id="1609272"/>
    <lineage>
        <taxon>Bacteria</taxon>
        <taxon>Bacillati</taxon>
        <taxon>Actinomycetota</taxon>
        <taxon>Actinomycetes</taxon>
        <taxon>Kitasatosporales</taxon>
        <taxon>Streptomycetaceae</taxon>
        <taxon>Streptomyces</taxon>
    </lineage>
</organism>
<dbReference type="OrthoDB" id="4179920at2"/>
<dbReference type="AlphaFoldDB" id="A0A5N8V4Z1"/>
<name>A0A5N8V4Z1_9ACTN</name>
<keyword evidence="4" id="KW-1185">Reference proteome</keyword>
<comment type="caution">
    <text evidence="3">The sequence shown here is derived from an EMBL/GenBank/DDBJ whole genome shotgun (WGS) entry which is preliminary data.</text>
</comment>
<feature type="region of interest" description="Disordered" evidence="1">
    <location>
        <begin position="1"/>
        <end position="21"/>
    </location>
</feature>
<dbReference type="PROSITE" id="PS50995">
    <property type="entry name" value="HTH_MARR_2"/>
    <property type="match status" value="1"/>
</dbReference>
<dbReference type="InterPro" id="IPR000835">
    <property type="entry name" value="HTH_MarR-typ"/>
</dbReference>
<dbReference type="PANTHER" id="PTHR33164:SF99">
    <property type="entry name" value="MARR FAMILY REGULATORY PROTEIN"/>
    <property type="match status" value="1"/>
</dbReference>
<reference evidence="3 4" key="1">
    <citation type="submission" date="2019-07" db="EMBL/GenBank/DDBJ databases">
        <title>New species of Amycolatopsis and Streptomyces.</title>
        <authorList>
            <person name="Duangmal K."/>
            <person name="Teo W.F.A."/>
            <person name="Lipun K."/>
        </authorList>
    </citation>
    <scope>NUCLEOTIDE SEQUENCE [LARGE SCALE GENOMIC DNA]</scope>
    <source>
        <strain evidence="3 4">NBRC 109810</strain>
    </source>
</reference>